<keyword evidence="1" id="KW-0812">Transmembrane</keyword>
<gene>
    <name evidence="3" type="ORF">ESB00_19480</name>
</gene>
<accession>A0A4Q1C651</accession>
<evidence type="ECO:0000256" key="1">
    <source>
        <dbReference type="SAM" id="Phobius"/>
    </source>
</evidence>
<feature type="transmembrane region" description="Helical" evidence="1">
    <location>
        <begin position="64"/>
        <end position="82"/>
    </location>
</feature>
<dbReference type="Pfam" id="PF00892">
    <property type="entry name" value="EamA"/>
    <property type="match status" value="1"/>
</dbReference>
<sequence length="139" mass="14355">MWWTYALLSAVFAALTAILAKIGVKGVDSNVATAVRTVVILGLAWLVVALQGNLGAVSTISQRSLTFLVLSGFATGASWLFYFKALQAGPASLVSALDKSSLALTIILAGLFLGESLTLKTAIGCSLIIAGTAVIIWPT</sequence>
<dbReference type="PANTHER" id="PTHR22911:SF137">
    <property type="entry name" value="SOLUTE CARRIER FAMILY 35 MEMBER G2-RELATED"/>
    <property type="match status" value="1"/>
</dbReference>
<dbReference type="PANTHER" id="PTHR22911">
    <property type="entry name" value="ACYL-MALONYL CONDENSING ENZYME-RELATED"/>
    <property type="match status" value="1"/>
</dbReference>
<feature type="transmembrane region" description="Helical" evidence="1">
    <location>
        <begin position="94"/>
        <end position="114"/>
    </location>
</feature>
<evidence type="ECO:0000259" key="2">
    <source>
        <dbReference type="Pfam" id="PF00892"/>
    </source>
</evidence>
<dbReference type="RefSeq" id="WP_129049897.1">
    <property type="nucleotide sequence ID" value="NZ_SDHX01000002.1"/>
</dbReference>
<dbReference type="InterPro" id="IPR000620">
    <property type="entry name" value="EamA_dom"/>
</dbReference>
<dbReference type="SUPFAM" id="SSF103481">
    <property type="entry name" value="Multidrug resistance efflux transporter EmrE"/>
    <property type="match status" value="1"/>
</dbReference>
<keyword evidence="4" id="KW-1185">Reference proteome</keyword>
<keyword evidence="1" id="KW-0472">Membrane</keyword>
<dbReference type="GO" id="GO:0016020">
    <property type="term" value="C:membrane"/>
    <property type="evidence" value="ECO:0007669"/>
    <property type="project" value="InterPro"/>
</dbReference>
<name>A0A4Q1C651_9BACT</name>
<organism evidence="3 4">
    <name type="scientific">Oleiharenicola lentus</name>
    <dbReference type="NCBI Taxonomy" id="2508720"/>
    <lineage>
        <taxon>Bacteria</taxon>
        <taxon>Pseudomonadati</taxon>
        <taxon>Verrucomicrobiota</taxon>
        <taxon>Opitutia</taxon>
        <taxon>Opitutales</taxon>
        <taxon>Opitutaceae</taxon>
        <taxon>Oleiharenicola</taxon>
    </lineage>
</organism>
<dbReference type="Gene3D" id="1.10.3730.20">
    <property type="match status" value="1"/>
</dbReference>
<evidence type="ECO:0000313" key="3">
    <source>
        <dbReference type="EMBL" id="RXK53865.1"/>
    </source>
</evidence>
<comment type="caution">
    <text evidence="3">The sequence shown here is derived from an EMBL/GenBank/DDBJ whole genome shotgun (WGS) entry which is preliminary data.</text>
</comment>
<keyword evidence="1" id="KW-1133">Transmembrane helix</keyword>
<feature type="domain" description="EamA" evidence="2">
    <location>
        <begin position="4"/>
        <end position="136"/>
    </location>
</feature>
<feature type="transmembrane region" description="Helical" evidence="1">
    <location>
        <begin position="30"/>
        <end position="52"/>
    </location>
</feature>
<dbReference type="Proteomes" id="UP000290218">
    <property type="component" value="Unassembled WGS sequence"/>
</dbReference>
<dbReference type="OrthoDB" id="9806718at2"/>
<protein>
    <submittedName>
        <fullName evidence="3">EamA family transporter</fullName>
    </submittedName>
</protein>
<proteinExistence type="predicted"/>
<dbReference type="AlphaFoldDB" id="A0A4Q1C651"/>
<dbReference type="InterPro" id="IPR037185">
    <property type="entry name" value="EmrE-like"/>
</dbReference>
<dbReference type="EMBL" id="SDHX01000002">
    <property type="protein sequence ID" value="RXK53865.1"/>
    <property type="molecule type" value="Genomic_DNA"/>
</dbReference>
<evidence type="ECO:0000313" key="4">
    <source>
        <dbReference type="Proteomes" id="UP000290218"/>
    </source>
</evidence>
<reference evidence="3 4" key="1">
    <citation type="submission" date="2019-01" db="EMBL/GenBank/DDBJ databases">
        <title>Lacunisphaera sp. strain TWA-58.</title>
        <authorList>
            <person name="Chen W.-M."/>
        </authorList>
    </citation>
    <scope>NUCLEOTIDE SEQUENCE [LARGE SCALE GENOMIC DNA]</scope>
    <source>
        <strain evidence="3 4">TWA-58</strain>
    </source>
</reference>